<feature type="compositionally biased region" description="Pro residues" evidence="2">
    <location>
        <begin position="1"/>
        <end position="10"/>
    </location>
</feature>
<gene>
    <name evidence="4" type="primary">Aste57867_24525</name>
    <name evidence="3" type="ORF">As57867_024448</name>
    <name evidence="4" type="ORF">ASTE57867_24525</name>
</gene>
<keyword evidence="1" id="KW-0175">Coiled coil</keyword>
<dbReference type="OrthoDB" id="78701at2759"/>
<dbReference type="AlphaFoldDB" id="A0A485LQQ6"/>
<feature type="coiled-coil region" evidence="1">
    <location>
        <begin position="34"/>
        <end position="61"/>
    </location>
</feature>
<feature type="region of interest" description="Disordered" evidence="2">
    <location>
        <begin position="1"/>
        <end position="22"/>
    </location>
</feature>
<evidence type="ECO:0000313" key="4">
    <source>
        <dbReference type="EMBL" id="VFU01164.1"/>
    </source>
</evidence>
<keyword evidence="5" id="KW-1185">Reference proteome</keyword>
<reference evidence="3" key="2">
    <citation type="submission" date="2019-06" db="EMBL/GenBank/DDBJ databases">
        <title>Genomics analysis of Aphanomyces spp. identifies a new class of oomycete effector associated with host adaptation.</title>
        <authorList>
            <person name="Gaulin E."/>
        </authorList>
    </citation>
    <scope>NUCLEOTIDE SEQUENCE</scope>
    <source>
        <strain evidence="3">CBS 578.67</strain>
    </source>
</reference>
<evidence type="ECO:0000313" key="5">
    <source>
        <dbReference type="Proteomes" id="UP000332933"/>
    </source>
</evidence>
<accession>A0A485LQQ6</accession>
<reference evidence="4 5" key="1">
    <citation type="submission" date="2019-03" db="EMBL/GenBank/DDBJ databases">
        <authorList>
            <person name="Gaulin E."/>
            <person name="Dumas B."/>
        </authorList>
    </citation>
    <scope>NUCLEOTIDE SEQUENCE [LARGE SCALE GENOMIC DNA]</scope>
    <source>
        <strain evidence="4">CBS 568.67</strain>
    </source>
</reference>
<dbReference type="Proteomes" id="UP000332933">
    <property type="component" value="Unassembled WGS sequence"/>
</dbReference>
<sequence length="369" mass="41752">MEPPARPTEPTPVDDPEKKHKRRIYNRNMMRHYAQERKDEKQWLQAQVQRLETELATERGRGVLGWKDVSAALRDALADTNADHANLRAAIHRCRVVLDTMRHWVVSNTGPQACLDPHVTTWRHVSLSANPTARRLGQQWITQRMLVQSDAIFRNFPAPCAPFDDFEIAFSDEGGEYKSTQRAQFELPASTVNVVEACHEHLRHLLCLTHLPKSSSELERFKHVRMHRAVATFGETINLVCGDFHPTPTRWVVVAQQVLTDEHLDDALAMWRQKNRRIWYDVTTDASAGALVCRIVHWTPNAVMAGGGAVSFDQEVSNWFVDFTAASPTPPSTAAKQTFFRQRGAAFGSELHRMAVAHVQQGSRAVDDA</sequence>
<organism evidence="4 5">
    <name type="scientific">Aphanomyces stellatus</name>
    <dbReference type="NCBI Taxonomy" id="120398"/>
    <lineage>
        <taxon>Eukaryota</taxon>
        <taxon>Sar</taxon>
        <taxon>Stramenopiles</taxon>
        <taxon>Oomycota</taxon>
        <taxon>Saprolegniomycetes</taxon>
        <taxon>Saprolegniales</taxon>
        <taxon>Verrucalvaceae</taxon>
        <taxon>Aphanomyces</taxon>
    </lineage>
</organism>
<proteinExistence type="predicted"/>
<protein>
    <submittedName>
        <fullName evidence="4">Aste57867_24525 protein</fullName>
    </submittedName>
</protein>
<evidence type="ECO:0000256" key="1">
    <source>
        <dbReference type="SAM" id="Coils"/>
    </source>
</evidence>
<name>A0A485LQQ6_9STRA</name>
<evidence type="ECO:0000256" key="2">
    <source>
        <dbReference type="SAM" id="MobiDB-lite"/>
    </source>
</evidence>
<evidence type="ECO:0000313" key="3">
    <source>
        <dbReference type="EMBL" id="KAF0683401.1"/>
    </source>
</evidence>
<dbReference type="EMBL" id="VJMH01007405">
    <property type="protein sequence ID" value="KAF0683401.1"/>
    <property type="molecule type" value="Genomic_DNA"/>
</dbReference>
<dbReference type="EMBL" id="CAADRA010007431">
    <property type="protein sequence ID" value="VFU01164.1"/>
    <property type="molecule type" value="Genomic_DNA"/>
</dbReference>